<organism evidence="2 3">
    <name type="scientific">Terrabacter lapilli</name>
    <dbReference type="NCBI Taxonomy" id="436231"/>
    <lineage>
        <taxon>Bacteria</taxon>
        <taxon>Bacillati</taxon>
        <taxon>Actinomycetota</taxon>
        <taxon>Actinomycetes</taxon>
        <taxon>Micrococcales</taxon>
        <taxon>Intrasporangiaceae</taxon>
        <taxon>Terrabacter</taxon>
    </lineage>
</organism>
<dbReference type="Proteomes" id="UP001500013">
    <property type="component" value="Unassembled WGS sequence"/>
</dbReference>
<protein>
    <recommendedName>
        <fullName evidence="1">DUF306 domain-containing protein</fullName>
    </recommendedName>
</protein>
<comment type="caution">
    <text evidence="2">The sequence shown here is derived from an EMBL/GenBank/DDBJ whole genome shotgun (WGS) entry which is preliminary data.</text>
</comment>
<dbReference type="PANTHER" id="PTHR35535:SF1">
    <property type="entry name" value="HEAT SHOCK PROTEIN HSLJ"/>
    <property type="match status" value="1"/>
</dbReference>
<dbReference type="InterPro" id="IPR005184">
    <property type="entry name" value="DUF306_Meta_HslJ"/>
</dbReference>
<dbReference type="Pfam" id="PF03724">
    <property type="entry name" value="META"/>
    <property type="match status" value="1"/>
</dbReference>
<evidence type="ECO:0000313" key="2">
    <source>
        <dbReference type="EMBL" id="GAA1992227.1"/>
    </source>
</evidence>
<feature type="domain" description="DUF306" evidence="1">
    <location>
        <begin position="8"/>
        <end position="102"/>
    </location>
</feature>
<accession>A0ABN2STA1</accession>
<proteinExistence type="predicted"/>
<sequence length="118" mass="12292">MSSPAQESHTWVVEAIGGVPTTEPRPAIALGEDGLITGTTGVNRLVGTYVAEDDRIKVEGMGLTRMAGPPAAMDQERRLLGALEGWQSFRFGNGRLQIGPADTGLVCGLAQPGSTSIT</sequence>
<dbReference type="InterPro" id="IPR038670">
    <property type="entry name" value="HslJ-like_sf"/>
</dbReference>
<dbReference type="RefSeq" id="WP_344066473.1">
    <property type="nucleotide sequence ID" value="NZ_BAAAPU010000011.1"/>
</dbReference>
<evidence type="ECO:0000313" key="3">
    <source>
        <dbReference type="Proteomes" id="UP001500013"/>
    </source>
</evidence>
<dbReference type="EMBL" id="BAAAPU010000011">
    <property type="protein sequence ID" value="GAA1992227.1"/>
    <property type="molecule type" value="Genomic_DNA"/>
</dbReference>
<dbReference type="InterPro" id="IPR053147">
    <property type="entry name" value="Hsp_HslJ-like"/>
</dbReference>
<keyword evidence="3" id="KW-1185">Reference proteome</keyword>
<name>A0ABN2STA1_9MICO</name>
<dbReference type="PANTHER" id="PTHR35535">
    <property type="entry name" value="HEAT SHOCK PROTEIN HSLJ"/>
    <property type="match status" value="1"/>
</dbReference>
<evidence type="ECO:0000259" key="1">
    <source>
        <dbReference type="Pfam" id="PF03724"/>
    </source>
</evidence>
<gene>
    <name evidence="2" type="ORF">GCM10009817_37980</name>
</gene>
<reference evidence="2 3" key="1">
    <citation type="journal article" date="2019" name="Int. J. Syst. Evol. Microbiol.">
        <title>The Global Catalogue of Microorganisms (GCM) 10K type strain sequencing project: providing services to taxonomists for standard genome sequencing and annotation.</title>
        <authorList>
            <consortium name="The Broad Institute Genomics Platform"/>
            <consortium name="The Broad Institute Genome Sequencing Center for Infectious Disease"/>
            <person name="Wu L."/>
            <person name="Ma J."/>
        </authorList>
    </citation>
    <scope>NUCLEOTIDE SEQUENCE [LARGE SCALE GENOMIC DNA]</scope>
    <source>
        <strain evidence="2 3">JCM 15628</strain>
    </source>
</reference>
<dbReference type="Gene3D" id="2.40.128.270">
    <property type="match status" value="1"/>
</dbReference>